<reference evidence="10" key="1">
    <citation type="journal article" date="2005" name="PLoS Biol.">
        <title>The genomes of Oryza sativa: a history of duplications.</title>
        <authorList>
            <person name="Yu J."/>
            <person name="Wang J."/>
            <person name="Lin W."/>
            <person name="Li S."/>
            <person name="Li H."/>
            <person name="Zhou J."/>
            <person name="Ni P."/>
            <person name="Dong W."/>
            <person name="Hu S."/>
            <person name="Zeng C."/>
            <person name="Zhang J."/>
            <person name="Zhang Y."/>
            <person name="Li R."/>
            <person name="Xu Z."/>
            <person name="Li S."/>
            <person name="Li X."/>
            <person name="Zheng H."/>
            <person name="Cong L."/>
            <person name="Lin L."/>
            <person name="Yin J."/>
            <person name="Geng J."/>
            <person name="Li G."/>
            <person name="Shi J."/>
            <person name="Liu J."/>
            <person name="Lv H."/>
            <person name="Li J."/>
            <person name="Wang J."/>
            <person name="Deng Y."/>
            <person name="Ran L."/>
            <person name="Shi X."/>
            <person name="Wang X."/>
            <person name="Wu Q."/>
            <person name="Li C."/>
            <person name="Ren X."/>
            <person name="Wang J."/>
            <person name="Wang X."/>
            <person name="Li D."/>
            <person name="Liu D."/>
            <person name="Zhang X."/>
            <person name="Ji Z."/>
            <person name="Zhao W."/>
            <person name="Sun Y."/>
            <person name="Zhang Z."/>
            <person name="Bao J."/>
            <person name="Han Y."/>
            <person name="Dong L."/>
            <person name="Ji J."/>
            <person name="Chen P."/>
            <person name="Wu S."/>
            <person name="Liu J."/>
            <person name="Xiao Y."/>
            <person name="Bu D."/>
            <person name="Tan J."/>
            <person name="Yang L."/>
            <person name="Ye C."/>
            <person name="Zhang J."/>
            <person name="Xu J."/>
            <person name="Zhou Y."/>
            <person name="Yu Y."/>
            <person name="Zhang B."/>
            <person name="Zhuang S."/>
            <person name="Wei H."/>
            <person name="Liu B."/>
            <person name="Lei M."/>
            <person name="Yu H."/>
            <person name="Li Y."/>
            <person name="Xu H."/>
            <person name="Wei S."/>
            <person name="He X."/>
            <person name="Fang L."/>
            <person name="Zhang Z."/>
            <person name="Zhang Y."/>
            <person name="Huang X."/>
            <person name="Su Z."/>
            <person name="Tong W."/>
            <person name="Li J."/>
            <person name="Tong Z."/>
            <person name="Li S."/>
            <person name="Ye J."/>
            <person name="Wang L."/>
            <person name="Fang L."/>
            <person name="Lei T."/>
            <person name="Chen C."/>
            <person name="Chen H."/>
            <person name="Xu Z."/>
            <person name="Li H."/>
            <person name="Huang H."/>
            <person name="Zhang F."/>
            <person name="Xu H."/>
            <person name="Li N."/>
            <person name="Zhao C."/>
            <person name="Li S."/>
            <person name="Dong L."/>
            <person name="Huang Y."/>
            <person name="Li L."/>
            <person name="Xi Y."/>
            <person name="Qi Q."/>
            <person name="Li W."/>
            <person name="Zhang B."/>
            <person name="Hu W."/>
            <person name="Zhang Y."/>
            <person name="Tian X."/>
            <person name="Jiao Y."/>
            <person name="Liang X."/>
            <person name="Jin J."/>
            <person name="Gao L."/>
            <person name="Zheng W."/>
            <person name="Hao B."/>
            <person name="Liu S."/>
            <person name="Wang W."/>
            <person name="Yuan L."/>
            <person name="Cao M."/>
            <person name="McDermott J."/>
            <person name="Samudrala R."/>
            <person name="Wang J."/>
            <person name="Wong G.K."/>
            <person name="Yang H."/>
        </authorList>
    </citation>
    <scope>NUCLEOTIDE SEQUENCE [LARGE SCALE GENOMIC DNA]</scope>
</reference>
<dbReference type="AlphaFoldDB" id="A3BDW3"/>
<dbReference type="SUPFAM" id="SSF46689">
    <property type="entry name" value="Homeodomain-like"/>
    <property type="match status" value="1"/>
</dbReference>
<gene>
    <name evidence="10" type="ORF">OsJ_22090</name>
</gene>
<dbReference type="InterPro" id="IPR017930">
    <property type="entry name" value="Myb_dom"/>
</dbReference>
<evidence type="ECO:0000256" key="6">
    <source>
        <dbReference type="ARBA" id="ARBA00023242"/>
    </source>
</evidence>
<keyword evidence="6" id="KW-0539">Nucleus</keyword>
<dbReference type="PROSITE" id="PS51294">
    <property type="entry name" value="HTH_MYB"/>
    <property type="match status" value="2"/>
</dbReference>
<feature type="compositionally biased region" description="Pro residues" evidence="7">
    <location>
        <begin position="233"/>
        <end position="243"/>
    </location>
</feature>
<protein>
    <submittedName>
        <fullName evidence="10">Uncharacterized protein</fullName>
    </submittedName>
</protein>
<dbReference type="GO" id="GO:0005634">
    <property type="term" value="C:nucleus"/>
    <property type="evidence" value="ECO:0007669"/>
    <property type="project" value="UniProtKB-SubCell"/>
</dbReference>
<organism evidence="10">
    <name type="scientific">Oryza sativa subsp. japonica</name>
    <name type="common">Rice</name>
    <dbReference type="NCBI Taxonomy" id="39947"/>
    <lineage>
        <taxon>Eukaryota</taxon>
        <taxon>Viridiplantae</taxon>
        <taxon>Streptophyta</taxon>
        <taxon>Embryophyta</taxon>
        <taxon>Tracheophyta</taxon>
        <taxon>Spermatophyta</taxon>
        <taxon>Magnoliopsida</taxon>
        <taxon>Liliopsida</taxon>
        <taxon>Poales</taxon>
        <taxon>Poaceae</taxon>
        <taxon>BOP clade</taxon>
        <taxon>Oryzoideae</taxon>
        <taxon>Oryzeae</taxon>
        <taxon>Oryzinae</taxon>
        <taxon>Oryza</taxon>
        <taxon>Oryza sativa</taxon>
    </lineage>
</organism>
<evidence type="ECO:0000256" key="7">
    <source>
        <dbReference type="SAM" id="MobiDB-lite"/>
    </source>
</evidence>
<name>A3BDW3_ORYSJ</name>
<evidence type="ECO:0000259" key="9">
    <source>
        <dbReference type="PROSITE" id="PS51294"/>
    </source>
</evidence>
<dbReference type="SMART" id="SM00717">
    <property type="entry name" value="SANT"/>
    <property type="match status" value="2"/>
</dbReference>
<dbReference type="Gene3D" id="1.10.10.60">
    <property type="entry name" value="Homeodomain-like"/>
    <property type="match status" value="2"/>
</dbReference>
<keyword evidence="3" id="KW-0805">Transcription regulation</keyword>
<evidence type="ECO:0000256" key="5">
    <source>
        <dbReference type="ARBA" id="ARBA00023163"/>
    </source>
</evidence>
<dbReference type="InterPro" id="IPR009057">
    <property type="entry name" value="Homeodomain-like_sf"/>
</dbReference>
<dbReference type="Pfam" id="PF00249">
    <property type="entry name" value="Myb_DNA-binding"/>
    <property type="match status" value="2"/>
</dbReference>
<dbReference type="Proteomes" id="UP000007752">
    <property type="component" value="Chromosome 6"/>
</dbReference>
<dbReference type="PROSITE" id="PS50090">
    <property type="entry name" value="MYB_LIKE"/>
    <property type="match status" value="2"/>
</dbReference>
<keyword evidence="4" id="KW-0238">DNA-binding</keyword>
<feature type="region of interest" description="Disordered" evidence="7">
    <location>
        <begin position="146"/>
        <end position="178"/>
    </location>
</feature>
<evidence type="ECO:0000259" key="8">
    <source>
        <dbReference type="PROSITE" id="PS50090"/>
    </source>
</evidence>
<dbReference type="EMBL" id="CM000143">
    <property type="protein sequence ID" value="EAZ37752.1"/>
    <property type="molecule type" value="Genomic_DNA"/>
</dbReference>
<comment type="subcellular location">
    <subcellularLocation>
        <location evidence="1">Nucleus</location>
    </subcellularLocation>
</comment>
<evidence type="ECO:0000256" key="4">
    <source>
        <dbReference type="ARBA" id="ARBA00023125"/>
    </source>
</evidence>
<evidence type="ECO:0000256" key="2">
    <source>
        <dbReference type="ARBA" id="ARBA00022737"/>
    </source>
</evidence>
<sequence>MGGGGGVEADCDRIRGPWSPEEDEALRRLVERHGARNWTAIGREIPGRSGKSCRLRWCNQLSPQVERRPFTAEEDATILRAHARLGNRWAAIARLLQGRTDNAVKNHWNCSLKRKLAVATTTTTTTTGAAAAPGVVADAAELVERPCKRFSPTPDSPSGSGSGSDRSDLSHGGGFGQIFRPVARTGAFEPVDCAISRRQEEDPFTSLSLSLPGTDQRFNHDSAHSHFQELPSSPSPPPPPPPAAAASTTQYPFTPGVRRRDAGDDPRRGAQVHCEPSASAPVAPTPAVPTSTCRSWWRASCAPPRSASGGCTDQKPSVH</sequence>
<keyword evidence="2" id="KW-0677">Repeat</keyword>
<feature type="domain" description="HTH myb-type" evidence="9">
    <location>
        <begin position="67"/>
        <end position="116"/>
    </location>
</feature>
<evidence type="ECO:0000313" key="10">
    <source>
        <dbReference type="EMBL" id="EAZ37752.1"/>
    </source>
</evidence>
<dbReference type="PANTHER" id="PTHR45614">
    <property type="entry name" value="MYB PROTEIN-RELATED"/>
    <property type="match status" value="1"/>
</dbReference>
<dbReference type="GO" id="GO:0003677">
    <property type="term" value="F:DNA binding"/>
    <property type="evidence" value="ECO:0007669"/>
    <property type="project" value="UniProtKB-KW"/>
</dbReference>
<dbReference type="InterPro" id="IPR050560">
    <property type="entry name" value="MYB_TF"/>
</dbReference>
<feature type="domain" description="HTH myb-type" evidence="9">
    <location>
        <begin position="10"/>
        <end position="65"/>
    </location>
</feature>
<dbReference type="CDD" id="cd00167">
    <property type="entry name" value="SANT"/>
    <property type="match status" value="2"/>
</dbReference>
<dbReference type="FunFam" id="1.10.10.60:FF:000060">
    <property type="entry name" value="MYB transcription factor"/>
    <property type="match status" value="1"/>
</dbReference>
<dbReference type="PANTHER" id="PTHR45614:SF3">
    <property type="entry name" value="OS06G0637500 PROTEIN"/>
    <property type="match status" value="1"/>
</dbReference>
<proteinExistence type="predicted"/>
<feature type="compositionally biased region" description="Basic and acidic residues" evidence="7">
    <location>
        <begin position="258"/>
        <end position="268"/>
    </location>
</feature>
<feature type="domain" description="Myb-like" evidence="8">
    <location>
        <begin position="62"/>
        <end position="112"/>
    </location>
</feature>
<feature type="compositionally biased region" description="Basic and acidic residues" evidence="7">
    <location>
        <begin position="217"/>
        <end position="227"/>
    </location>
</feature>
<evidence type="ECO:0000256" key="3">
    <source>
        <dbReference type="ARBA" id="ARBA00023015"/>
    </source>
</evidence>
<keyword evidence="5" id="KW-0804">Transcription</keyword>
<reference evidence="10" key="2">
    <citation type="submission" date="2008-12" db="EMBL/GenBank/DDBJ databases">
        <title>Improved gene annotation of the rice (Oryza sativa) genomes.</title>
        <authorList>
            <person name="Wang J."/>
            <person name="Li R."/>
            <person name="Fan W."/>
            <person name="Huang Q."/>
            <person name="Zhang J."/>
            <person name="Zhou Y."/>
            <person name="Hu Y."/>
            <person name="Zi S."/>
            <person name="Li J."/>
            <person name="Ni P."/>
            <person name="Zheng H."/>
            <person name="Zhang Y."/>
            <person name="Zhao M."/>
            <person name="Hao Q."/>
            <person name="McDermott J."/>
            <person name="Samudrala R."/>
            <person name="Kristiansen K."/>
            <person name="Wong G.K.-S."/>
        </authorList>
    </citation>
    <scope>NUCLEOTIDE SEQUENCE</scope>
</reference>
<feature type="domain" description="Myb-like" evidence="8">
    <location>
        <begin position="15"/>
        <end position="61"/>
    </location>
</feature>
<accession>A3BDW3</accession>
<evidence type="ECO:0000256" key="1">
    <source>
        <dbReference type="ARBA" id="ARBA00004123"/>
    </source>
</evidence>
<dbReference type="InterPro" id="IPR001005">
    <property type="entry name" value="SANT/Myb"/>
</dbReference>
<feature type="region of interest" description="Disordered" evidence="7">
    <location>
        <begin position="200"/>
        <end position="291"/>
    </location>
</feature>